<keyword evidence="4" id="KW-0804">Transcription</keyword>
<dbReference type="GO" id="GO:0003677">
    <property type="term" value="F:DNA binding"/>
    <property type="evidence" value="ECO:0007669"/>
    <property type="project" value="UniProtKB-KW"/>
</dbReference>
<protein>
    <submittedName>
        <fullName evidence="7">B3 domain-containing protein</fullName>
    </submittedName>
</protein>
<dbReference type="EMBL" id="BKCP01012737">
    <property type="protein sequence ID" value="GER56840.1"/>
    <property type="molecule type" value="Genomic_DNA"/>
</dbReference>
<proteinExistence type="predicted"/>
<feature type="domain" description="TF-B3" evidence="6">
    <location>
        <begin position="69"/>
        <end position="121"/>
    </location>
</feature>
<keyword evidence="5" id="KW-0539">Nucleus</keyword>
<comment type="caution">
    <text evidence="7">The sequence shown here is derived from an EMBL/GenBank/DDBJ whole genome shotgun (WGS) entry which is preliminary data.</text>
</comment>
<organism evidence="7 8">
    <name type="scientific">Striga asiatica</name>
    <name type="common">Asiatic witchweed</name>
    <name type="synonym">Buchnera asiatica</name>
    <dbReference type="NCBI Taxonomy" id="4170"/>
    <lineage>
        <taxon>Eukaryota</taxon>
        <taxon>Viridiplantae</taxon>
        <taxon>Streptophyta</taxon>
        <taxon>Embryophyta</taxon>
        <taxon>Tracheophyta</taxon>
        <taxon>Spermatophyta</taxon>
        <taxon>Magnoliopsida</taxon>
        <taxon>eudicotyledons</taxon>
        <taxon>Gunneridae</taxon>
        <taxon>Pentapetalae</taxon>
        <taxon>asterids</taxon>
        <taxon>lamiids</taxon>
        <taxon>Lamiales</taxon>
        <taxon>Orobanchaceae</taxon>
        <taxon>Buchnereae</taxon>
        <taxon>Striga</taxon>
    </lineage>
</organism>
<gene>
    <name evidence="7" type="ORF">STAS_34577</name>
</gene>
<dbReference type="InterPro" id="IPR003340">
    <property type="entry name" value="B3_DNA-bd"/>
</dbReference>
<sequence>MGRNVNSMAKTQFRSSYGSEPPILGLLWVGTANSMAKTQFRSSYGSEPPILGLLWVGTANSMARTQFRRGWRVVATLSLGNIILYREWRSFLRDNGVEQGETIVFNKVGVDMFEVVCLDEKECEKSVPSVGYRPAYADPQNFMT</sequence>
<dbReference type="InterPro" id="IPR015300">
    <property type="entry name" value="DNA-bd_pseudobarrel_sf"/>
</dbReference>
<keyword evidence="3" id="KW-0238">DNA-binding</keyword>
<dbReference type="Proteomes" id="UP000325081">
    <property type="component" value="Unassembled WGS sequence"/>
</dbReference>
<dbReference type="OrthoDB" id="902883at2759"/>
<dbReference type="SUPFAM" id="SSF101936">
    <property type="entry name" value="DNA-binding pseudobarrel domain"/>
    <property type="match status" value="1"/>
</dbReference>
<evidence type="ECO:0000256" key="4">
    <source>
        <dbReference type="ARBA" id="ARBA00023163"/>
    </source>
</evidence>
<evidence type="ECO:0000256" key="1">
    <source>
        <dbReference type="ARBA" id="ARBA00004123"/>
    </source>
</evidence>
<reference evidence="8" key="1">
    <citation type="journal article" date="2019" name="Curr. Biol.">
        <title>Genome Sequence of Striga asiatica Provides Insight into the Evolution of Plant Parasitism.</title>
        <authorList>
            <person name="Yoshida S."/>
            <person name="Kim S."/>
            <person name="Wafula E.K."/>
            <person name="Tanskanen J."/>
            <person name="Kim Y.M."/>
            <person name="Honaas L."/>
            <person name="Yang Z."/>
            <person name="Spallek T."/>
            <person name="Conn C.E."/>
            <person name="Ichihashi Y."/>
            <person name="Cheong K."/>
            <person name="Cui S."/>
            <person name="Der J.P."/>
            <person name="Gundlach H."/>
            <person name="Jiao Y."/>
            <person name="Hori C."/>
            <person name="Ishida J.K."/>
            <person name="Kasahara H."/>
            <person name="Kiba T."/>
            <person name="Kim M.S."/>
            <person name="Koo N."/>
            <person name="Laohavisit A."/>
            <person name="Lee Y.H."/>
            <person name="Lumba S."/>
            <person name="McCourt P."/>
            <person name="Mortimer J.C."/>
            <person name="Mutuku J.M."/>
            <person name="Nomura T."/>
            <person name="Sasaki-Sekimoto Y."/>
            <person name="Seto Y."/>
            <person name="Wang Y."/>
            <person name="Wakatake T."/>
            <person name="Sakakibara H."/>
            <person name="Demura T."/>
            <person name="Yamaguchi S."/>
            <person name="Yoneyama K."/>
            <person name="Manabe R.I."/>
            <person name="Nelson D.C."/>
            <person name="Schulman A.H."/>
            <person name="Timko M.P."/>
            <person name="dePamphilis C.W."/>
            <person name="Choi D."/>
            <person name="Shirasu K."/>
        </authorList>
    </citation>
    <scope>NUCLEOTIDE SEQUENCE [LARGE SCALE GENOMIC DNA]</scope>
    <source>
        <strain evidence="8">cv. UVA1</strain>
    </source>
</reference>
<evidence type="ECO:0000313" key="7">
    <source>
        <dbReference type="EMBL" id="GER56840.1"/>
    </source>
</evidence>
<dbReference type="GO" id="GO:0005634">
    <property type="term" value="C:nucleus"/>
    <property type="evidence" value="ECO:0007669"/>
    <property type="project" value="UniProtKB-SubCell"/>
</dbReference>
<keyword evidence="2" id="KW-0805">Transcription regulation</keyword>
<comment type="subcellular location">
    <subcellularLocation>
        <location evidence="1">Nucleus</location>
    </subcellularLocation>
</comment>
<dbReference type="PROSITE" id="PS50863">
    <property type="entry name" value="B3"/>
    <property type="match status" value="1"/>
</dbReference>
<evidence type="ECO:0000256" key="5">
    <source>
        <dbReference type="ARBA" id="ARBA00023242"/>
    </source>
</evidence>
<dbReference type="Gene3D" id="2.40.330.10">
    <property type="entry name" value="DNA-binding pseudobarrel domain"/>
    <property type="match status" value="1"/>
</dbReference>
<evidence type="ECO:0000256" key="3">
    <source>
        <dbReference type="ARBA" id="ARBA00023125"/>
    </source>
</evidence>
<evidence type="ECO:0000259" key="6">
    <source>
        <dbReference type="PROSITE" id="PS50863"/>
    </source>
</evidence>
<dbReference type="AlphaFoldDB" id="A0A5A7RI40"/>
<evidence type="ECO:0000313" key="8">
    <source>
        <dbReference type="Proteomes" id="UP000325081"/>
    </source>
</evidence>
<name>A0A5A7RI40_STRAF</name>
<evidence type="ECO:0000256" key="2">
    <source>
        <dbReference type="ARBA" id="ARBA00023015"/>
    </source>
</evidence>
<keyword evidence="8" id="KW-1185">Reference proteome</keyword>
<accession>A0A5A7RI40</accession>